<organism evidence="2">
    <name type="scientific">bioreactor metagenome</name>
    <dbReference type="NCBI Taxonomy" id="1076179"/>
    <lineage>
        <taxon>unclassified sequences</taxon>
        <taxon>metagenomes</taxon>
        <taxon>ecological metagenomes</taxon>
    </lineage>
</organism>
<gene>
    <name evidence="2" type="ORF">SDC9_183409</name>
</gene>
<dbReference type="AlphaFoldDB" id="A0A645HBL0"/>
<sequence>MILRQGVRHEYVRANLAAPFNLFLFALDIIDFVVMLAFLDLQKLRLEHTHRDRSVLRLRTLVLAGDDDARRNMRDADGTLCLVDMLPPRAGGTVGIDFQILFADLHLQIIIRHFRHHLNRRERCMPAPGRVKRGDAHEPVNAHLAF</sequence>
<keyword evidence="1" id="KW-0812">Transmembrane</keyword>
<evidence type="ECO:0000256" key="1">
    <source>
        <dbReference type="SAM" id="Phobius"/>
    </source>
</evidence>
<comment type="caution">
    <text evidence="2">The sequence shown here is derived from an EMBL/GenBank/DDBJ whole genome shotgun (WGS) entry which is preliminary data.</text>
</comment>
<accession>A0A645HBL0</accession>
<proteinExistence type="predicted"/>
<keyword evidence="1" id="KW-1133">Transmembrane helix</keyword>
<feature type="transmembrane region" description="Helical" evidence="1">
    <location>
        <begin position="20"/>
        <end position="41"/>
    </location>
</feature>
<keyword evidence="1" id="KW-0472">Membrane</keyword>
<evidence type="ECO:0000313" key="2">
    <source>
        <dbReference type="EMBL" id="MPN35906.1"/>
    </source>
</evidence>
<protein>
    <submittedName>
        <fullName evidence="2">Uncharacterized protein</fullName>
    </submittedName>
</protein>
<dbReference type="EMBL" id="VSSQ01089758">
    <property type="protein sequence ID" value="MPN35906.1"/>
    <property type="molecule type" value="Genomic_DNA"/>
</dbReference>
<reference evidence="2" key="1">
    <citation type="submission" date="2019-08" db="EMBL/GenBank/DDBJ databases">
        <authorList>
            <person name="Kucharzyk K."/>
            <person name="Murdoch R.W."/>
            <person name="Higgins S."/>
            <person name="Loffler F."/>
        </authorList>
    </citation>
    <scope>NUCLEOTIDE SEQUENCE</scope>
</reference>
<name>A0A645HBL0_9ZZZZ</name>